<comment type="function">
    <text evidence="2 12">Activation of anaerobic ribonucleoside-triphosphate reductase under anaerobic conditions by generation of an organic free radical, using S-adenosylmethionine and reduced flavodoxin as cosubstrates to produce 5'-deoxy-adenosine.</text>
</comment>
<accession>A0ABU8HFL2</accession>
<dbReference type="Proteomes" id="UP001312865">
    <property type="component" value="Unassembled WGS sequence"/>
</dbReference>
<dbReference type="InterPro" id="IPR013785">
    <property type="entry name" value="Aldolase_TIM"/>
</dbReference>
<evidence type="ECO:0000313" key="15">
    <source>
        <dbReference type="Proteomes" id="UP001312865"/>
    </source>
</evidence>
<dbReference type="RefSeq" id="WP_336587391.1">
    <property type="nucleotide sequence ID" value="NZ_JBBAXC010000010.1"/>
</dbReference>
<evidence type="ECO:0000256" key="9">
    <source>
        <dbReference type="ARBA" id="ARBA00023004"/>
    </source>
</evidence>
<dbReference type="SFLD" id="SFLDG01063">
    <property type="entry name" value="activating_enzymes__group_1"/>
    <property type="match status" value="1"/>
</dbReference>
<comment type="cofactor">
    <cofactor evidence="1">
        <name>[4Fe-4S] cluster</name>
        <dbReference type="ChEBI" id="CHEBI:49883"/>
    </cofactor>
</comment>
<reference evidence="14 15" key="1">
    <citation type="journal article" date="2018" name="J. Microbiol.">
        <title>Bacillus spongiae sp. nov., isolated from sponge of Jeju Island.</title>
        <authorList>
            <person name="Lee G.E."/>
            <person name="Im W.T."/>
            <person name="Park J.S."/>
        </authorList>
    </citation>
    <scope>NUCLEOTIDE SEQUENCE [LARGE SCALE GENOMIC DNA]</scope>
    <source>
        <strain evidence="14 15">135PIL107-10</strain>
    </source>
</reference>
<evidence type="ECO:0000256" key="8">
    <source>
        <dbReference type="ARBA" id="ARBA00023002"/>
    </source>
</evidence>
<evidence type="ECO:0000256" key="6">
    <source>
        <dbReference type="ARBA" id="ARBA00022691"/>
    </source>
</evidence>
<evidence type="ECO:0000256" key="11">
    <source>
        <dbReference type="ARBA" id="ARBA00047365"/>
    </source>
</evidence>
<dbReference type="PROSITE" id="PS51918">
    <property type="entry name" value="RADICAL_SAM"/>
    <property type="match status" value="1"/>
</dbReference>
<evidence type="ECO:0000256" key="10">
    <source>
        <dbReference type="ARBA" id="ARBA00023014"/>
    </source>
</evidence>
<dbReference type="EC" id="1.97.1.-" evidence="12"/>
<dbReference type="PROSITE" id="PS01087">
    <property type="entry name" value="RADICAL_ACTIVATING"/>
    <property type="match status" value="1"/>
</dbReference>
<evidence type="ECO:0000256" key="4">
    <source>
        <dbReference type="ARBA" id="ARBA00014281"/>
    </source>
</evidence>
<dbReference type="PANTHER" id="PTHR30352:SF2">
    <property type="entry name" value="ANAEROBIC RIBONUCLEOSIDE-TRIPHOSPHATE REDUCTASE-ACTIVATING PROTEIN"/>
    <property type="match status" value="1"/>
</dbReference>
<evidence type="ECO:0000259" key="13">
    <source>
        <dbReference type="PROSITE" id="PS51918"/>
    </source>
</evidence>
<comment type="catalytic activity">
    <reaction evidence="11">
        <text>glycyl-[protein] + reduced [flavodoxin] + S-adenosyl-L-methionine = glycin-2-yl radical-[protein] + semiquinone [flavodoxin] + 5'-deoxyadenosine + L-methionine + H(+)</text>
        <dbReference type="Rhea" id="RHEA:61976"/>
        <dbReference type="Rhea" id="RHEA-COMP:10622"/>
        <dbReference type="Rhea" id="RHEA-COMP:14480"/>
        <dbReference type="Rhea" id="RHEA-COMP:15993"/>
        <dbReference type="Rhea" id="RHEA-COMP:15994"/>
        <dbReference type="ChEBI" id="CHEBI:15378"/>
        <dbReference type="ChEBI" id="CHEBI:17319"/>
        <dbReference type="ChEBI" id="CHEBI:29947"/>
        <dbReference type="ChEBI" id="CHEBI:32722"/>
        <dbReference type="ChEBI" id="CHEBI:57618"/>
        <dbReference type="ChEBI" id="CHEBI:57844"/>
        <dbReference type="ChEBI" id="CHEBI:59789"/>
        <dbReference type="ChEBI" id="CHEBI:140311"/>
    </reaction>
</comment>
<keyword evidence="10" id="KW-0411">Iron-sulfur</keyword>
<dbReference type="InterPro" id="IPR034457">
    <property type="entry name" value="Organic_radical-activating"/>
</dbReference>
<protein>
    <recommendedName>
        <fullName evidence="4 12">Anaerobic ribonucleoside-triphosphate reductase-activating protein</fullName>
        <ecNumber evidence="12">1.97.1.-</ecNumber>
    </recommendedName>
</protein>
<dbReference type="SUPFAM" id="SSF102114">
    <property type="entry name" value="Radical SAM enzymes"/>
    <property type="match status" value="1"/>
</dbReference>
<dbReference type="EMBL" id="JBBAXC010000010">
    <property type="protein sequence ID" value="MEI5907948.1"/>
    <property type="molecule type" value="Genomic_DNA"/>
</dbReference>
<keyword evidence="8 12" id="KW-0560">Oxidoreductase</keyword>
<dbReference type="Pfam" id="PF13353">
    <property type="entry name" value="Fer4_12"/>
    <property type="match status" value="1"/>
</dbReference>
<proteinExistence type="inferred from homology"/>
<dbReference type="NCBIfam" id="TIGR02491">
    <property type="entry name" value="NrdG"/>
    <property type="match status" value="1"/>
</dbReference>
<keyword evidence="9" id="KW-0408">Iron</keyword>
<organism evidence="14 15">
    <name type="scientific">Bacillus spongiae</name>
    <dbReference type="NCBI Taxonomy" id="2683610"/>
    <lineage>
        <taxon>Bacteria</taxon>
        <taxon>Bacillati</taxon>
        <taxon>Bacillota</taxon>
        <taxon>Bacilli</taxon>
        <taxon>Bacillales</taxon>
        <taxon>Bacillaceae</taxon>
        <taxon>Bacillus</taxon>
    </lineage>
</organism>
<keyword evidence="7" id="KW-0479">Metal-binding</keyword>
<comment type="similarity">
    <text evidence="3 12">Belongs to the organic radical-activating enzymes family.</text>
</comment>
<gene>
    <name evidence="14" type="primary">nrdG</name>
    <name evidence="14" type="ORF">WAK64_12870</name>
</gene>
<evidence type="ECO:0000256" key="5">
    <source>
        <dbReference type="ARBA" id="ARBA00022485"/>
    </source>
</evidence>
<dbReference type="Gene3D" id="3.20.20.70">
    <property type="entry name" value="Aldolase class I"/>
    <property type="match status" value="1"/>
</dbReference>
<evidence type="ECO:0000313" key="14">
    <source>
        <dbReference type="EMBL" id="MEI5907948.1"/>
    </source>
</evidence>
<name>A0ABU8HFL2_9BACI</name>
<keyword evidence="15" id="KW-1185">Reference proteome</keyword>
<keyword evidence="6" id="KW-0949">S-adenosyl-L-methionine</keyword>
<evidence type="ECO:0000256" key="7">
    <source>
        <dbReference type="ARBA" id="ARBA00022723"/>
    </source>
</evidence>
<dbReference type="PIRSF" id="PIRSF000368">
    <property type="entry name" value="NrdG"/>
    <property type="match status" value="1"/>
</dbReference>
<dbReference type="PANTHER" id="PTHR30352">
    <property type="entry name" value="PYRUVATE FORMATE-LYASE-ACTIVATING ENZYME"/>
    <property type="match status" value="1"/>
</dbReference>
<feature type="domain" description="Radical SAM core" evidence="13">
    <location>
        <begin position="12"/>
        <end position="152"/>
    </location>
</feature>
<dbReference type="InterPro" id="IPR007197">
    <property type="entry name" value="rSAM"/>
</dbReference>
<evidence type="ECO:0000256" key="2">
    <source>
        <dbReference type="ARBA" id="ARBA00003852"/>
    </source>
</evidence>
<evidence type="ECO:0000256" key="12">
    <source>
        <dbReference type="PIRNR" id="PIRNR000368"/>
    </source>
</evidence>
<dbReference type="SFLD" id="SFLDS00029">
    <property type="entry name" value="Radical_SAM"/>
    <property type="match status" value="1"/>
</dbReference>
<dbReference type="InterPro" id="IPR001989">
    <property type="entry name" value="Radical_activat_CS"/>
</dbReference>
<dbReference type="SFLD" id="SFLDF00299">
    <property type="entry name" value="anaerobic_ribonucleoside-triph"/>
    <property type="match status" value="1"/>
</dbReference>
<comment type="caution">
    <text evidence="14">The sequence shown here is derived from an EMBL/GenBank/DDBJ whole genome shotgun (WGS) entry which is preliminary data.</text>
</comment>
<evidence type="ECO:0000256" key="3">
    <source>
        <dbReference type="ARBA" id="ARBA00009777"/>
    </source>
</evidence>
<evidence type="ECO:0000256" key="1">
    <source>
        <dbReference type="ARBA" id="ARBA00001966"/>
    </source>
</evidence>
<dbReference type="InterPro" id="IPR058240">
    <property type="entry name" value="rSAM_sf"/>
</dbReference>
<sequence>MKVMNIYHDSVVDGEGLRTVIFFAGCPHHCLGCHNPKSWDIHNGIEMSVNDICAEVLLNPLSNVTLSGGEPFLQAREVKKLAKTLKAKKKNIWIYSGYTYEELISSENTHVLELLSHCDVLVDGPFLLEERDISLRFRGSSNQRILSLKKLQ</sequence>
<keyword evidence="5" id="KW-0004">4Fe-4S</keyword>
<dbReference type="InterPro" id="IPR012837">
    <property type="entry name" value="NrdG"/>
</dbReference>
<dbReference type="SFLD" id="SFLDG01066">
    <property type="entry name" value="organic_radical-activating_enz"/>
    <property type="match status" value="1"/>
</dbReference>